<gene>
    <name evidence="4" type="ORF">DEF24_09545</name>
</gene>
<evidence type="ECO:0000259" key="3">
    <source>
        <dbReference type="PROSITE" id="PS50924"/>
    </source>
</evidence>
<keyword evidence="5" id="KW-1185">Reference proteome</keyword>
<dbReference type="PANTHER" id="PTHR35152:SF1">
    <property type="entry name" value="DOMAIN SIGNALLING PROTEIN, PUTATIVE (AFU_ORTHOLOGUE AFUA_5G11310)-RELATED"/>
    <property type="match status" value="1"/>
</dbReference>
<evidence type="ECO:0000313" key="4">
    <source>
        <dbReference type="EMBL" id="RCV59493.1"/>
    </source>
</evidence>
<keyword evidence="1" id="KW-0472">Membrane</keyword>
<feature type="domain" description="MHYT" evidence="3">
    <location>
        <begin position="18"/>
        <end position="208"/>
    </location>
</feature>
<dbReference type="InterPro" id="IPR005330">
    <property type="entry name" value="MHYT_dom"/>
</dbReference>
<evidence type="ECO:0000313" key="5">
    <source>
        <dbReference type="Proteomes" id="UP000253318"/>
    </source>
</evidence>
<accession>A0A368T6Y2</accession>
<feature type="region of interest" description="Disordered" evidence="2">
    <location>
        <begin position="267"/>
        <end position="312"/>
    </location>
</feature>
<feature type="transmembrane region" description="Helical" evidence="1">
    <location>
        <begin position="53"/>
        <end position="78"/>
    </location>
</feature>
<dbReference type="AlphaFoldDB" id="A0A368T6Y2"/>
<dbReference type="Proteomes" id="UP000253318">
    <property type="component" value="Unassembled WGS sequence"/>
</dbReference>
<keyword evidence="1" id="KW-1133">Transmembrane helix</keyword>
<name>A0A368T6Y2_9ACTN</name>
<sequence length="312" mass="32469">MEEVFRVEAAAEIDHFSYGWVTPALAYLSSFVGALVALLATSRARPSDGARRVGWLAVAAVALGCSSIWSMHFIAMLGFDVHGTAIRYDVGLTVLSLVLAVLVVGLGLAVVTAGRGRLWSLAVAGPVTGLGVAAMHYTGMSSIQMHGTVHHDRTFVVLSVVIAVVAATAALWAALYVRGRPASVAAALVMGVAVCAMHYTAMAGTGVELVPDALLRSPPPGAAEADFVLPLLLGVGLPTILLVQLLLVTDNERQIEQERTTRRRFDALRRAAEEPEGTEPRGAAAPAGPDMFSAAPAAPPDSGPAGPPRGRR</sequence>
<proteinExistence type="predicted"/>
<feature type="transmembrane region" description="Helical" evidence="1">
    <location>
        <begin position="20"/>
        <end position="41"/>
    </location>
</feature>
<comment type="caution">
    <text evidence="4">The sequence shown here is derived from an EMBL/GenBank/DDBJ whole genome shotgun (WGS) entry which is preliminary data.</text>
</comment>
<evidence type="ECO:0000256" key="1">
    <source>
        <dbReference type="PROSITE-ProRule" id="PRU00244"/>
    </source>
</evidence>
<dbReference type="EMBL" id="QEIN01000060">
    <property type="protein sequence ID" value="RCV59493.1"/>
    <property type="molecule type" value="Genomic_DNA"/>
</dbReference>
<feature type="transmembrane region" description="Helical" evidence="1">
    <location>
        <begin position="118"/>
        <end position="135"/>
    </location>
</feature>
<evidence type="ECO:0000256" key="2">
    <source>
        <dbReference type="SAM" id="MobiDB-lite"/>
    </source>
</evidence>
<keyword evidence="1" id="KW-0812">Transmembrane</keyword>
<dbReference type="PROSITE" id="PS50924">
    <property type="entry name" value="MHYT"/>
    <property type="match status" value="1"/>
</dbReference>
<dbReference type="OrthoDB" id="3763366at2"/>
<protein>
    <recommendedName>
        <fullName evidence="3">MHYT domain-containing protein</fullName>
    </recommendedName>
</protein>
<dbReference type="PANTHER" id="PTHR35152">
    <property type="entry name" value="DOMAIN SIGNALLING PROTEIN, PUTATIVE (AFU_ORTHOLOGUE AFUA_5G11310)-RELATED"/>
    <property type="match status" value="1"/>
</dbReference>
<organism evidence="4 5">
    <name type="scientific">Marinitenerispora sediminis</name>
    <dbReference type="NCBI Taxonomy" id="1931232"/>
    <lineage>
        <taxon>Bacteria</taxon>
        <taxon>Bacillati</taxon>
        <taxon>Actinomycetota</taxon>
        <taxon>Actinomycetes</taxon>
        <taxon>Streptosporangiales</taxon>
        <taxon>Nocardiopsidaceae</taxon>
        <taxon>Marinitenerispora</taxon>
    </lineage>
</organism>
<feature type="transmembrane region" description="Helical" evidence="1">
    <location>
        <begin position="184"/>
        <end position="207"/>
    </location>
</feature>
<dbReference type="GO" id="GO:0016020">
    <property type="term" value="C:membrane"/>
    <property type="evidence" value="ECO:0007669"/>
    <property type="project" value="UniProtKB-UniRule"/>
</dbReference>
<feature type="transmembrane region" description="Helical" evidence="1">
    <location>
        <begin position="227"/>
        <end position="249"/>
    </location>
</feature>
<reference evidence="4 5" key="1">
    <citation type="submission" date="2018-04" db="EMBL/GenBank/DDBJ databases">
        <title>Novel actinobacteria from marine sediment.</title>
        <authorList>
            <person name="Ng Z.Y."/>
            <person name="Tan G.Y.A."/>
        </authorList>
    </citation>
    <scope>NUCLEOTIDE SEQUENCE [LARGE SCALE GENOMIC DNA]</scope>
    <source>
        <strain evidence="4 5">TPS81</strain>
    </source>
</reference>
<feature type="transmembrane region" description="Helical" evidence="1">
    <location>
        <begin position="90"/>
        <end position="111"/>
    </location>
</feature>
<feature type="compositionally biased region" description="Pro residues" evidence="2">
    <location>
        <begin position="297"/>
        <end position="312"/>
    </location>
</feature>
<feature type="transmembrane region" description="Helical" evidence="1">
    <location>
        <begin position="155"/>
        <end position="177"/>
    </location>
</feature>
<dbReference type="Pfam" id="PF03707">
    <property type="entry name" value="MHYT"/>
    <property type="match status" value="2"/>
</dbReference>